<protein>
    <submittedName>
        <fullName evidence="1">Uncharacterized protein</fullName>
    </submittedName>
</protein>
<accession>A0A7M4G2M7</accession>
<reference evidence="1" key="1">
    <citation type="submission" date="2025-08" db="UniProtKB">
        <authorList>
            <consortium name="Ensembl"/>
        </authorList>
    </citation>
    <scope>IDENTIFICATION</scope>
</reference>
<evidence type="ECO:0000313" key="1">
    <source>
        <dbReference type="Ensembl" id="ENSCPRP00005025755.1"/>
    </source>
</evidence>
<name>A0A7M4G2M7_CROPO</name>
<organism evidence="1 2">
    <name type="scientific">Crocodylus porosus</name>
    <name type="common">Saltwater crocodile</name>
    <name type="synonym">Estuarine crocodile</name>
    <dbReference type="NCBI Taxonomy" id="8502"/>
    <lineage>
        <taxon>Eukaryota</taxon>
        <taxon>Metazoa</taxon>
        <taxon>Chordata</taxon>
        <taxon>Craniata</taxon>
        <taxon>Vertebrata</taxon>
        <taxon>Euteleostomi</taxon>
        <taxon>Archelosauria</taxon>
        <taxon>Archosauria</taxon>
        <taxon>Crocodylia</taxon>
        <taxon>Longirostres</taxon>
        <taxon>Crocodylidae</taxon>
        <taxon>Crocodylus</taxon>
    </lineage>
</organism>
<keyword evidence="2" id="KW-1185">Reference proteome</keyword>
<dbReference type="Ensembl" id="ENSCPRT00005030080.1">
    <property type="protein sequence ID" value="ENSCPRP00005025755.1"/>
    <property type="gene ID" value="ENSCPRG00005017859.1"/>
</dbReference>
<dbReference type="AlphaFoldDB" id="A0A7M4G2M7"/>
<reference evidence="1" key="2">
    <citation type="submission" date="2025-09" db="UniProtKB">
        <authorList>
            <consortium name="Ensembl"/>
        </authorList>
    </citation>
    <scope>IDENTIFICATION</scope>
</reference>
<proteinExistence type="predicted"/>
<evidence type="ECO:0000313" key="2">
    <source>
        <dbReference type="Proteomes" id="UP000594220"/>
    </source>
</evidence>
<sequence>FCTCSGNACLLLNLPPRSLPPTPARNLMLSCPTLHARPRSPQNPATCTCLGSVQSPSRRPCGDPNTKLCESYPLLPFPSPHVTKLPLKY</sequence>
<dbReference type="Proteomes" id="UP000594220">
    <property type="component" value="Unplaced"/>
</dbReference>